<organism evidence="1 2">
    <name type="scientific">Sphingomonas glacialis</name>
    <dbReference type="NCBI Taxonomy" id="658225"/>
    <lineage>
        <taxon>Bacteria</taxon>
        <taxon>Pseudomonadati</taxon>
        <taxon>Pseudomonadota</taxon>
        <taxon>Alphaproteobacteria</taxon>
        <taxon>Sphingomonadales</taxon>
        <taxon>Sphingomonadaceae</taxon>
        <taxon>Sphingomonas</taxon>
    </lineage>
</organism>
<dbReference type="RefSeq" id="WP_133187413.1">
    <property type="nucleotide sequence ID" value="NZ_BNAQ01000004.1"/>
</dbReference>
<comment type="caution">
    <text evidence="1">The sequence shown here is derived from an EMBL/GenBank/DDBJ whole genome shotgun (WGS) entry which is preliminary data.</text>
</comment>
<accession>A0ABQ3LNA9</accession>
<gene>
    <name evidence="1" type="ORF">GCM10008023_29880</name>
</gene>
<evidence type="ECO:0000313" key="2">
    <source>
        <dbReference type="Proteomes" id="UP000652430"/>
    </source>
</evidence>
<protein>
    <recommendedName>
        <fullName evidence="3">UrcA family protein</fullName>
    </recommendedName>
</protein>
<proteinExistence type="predicted"/>
<keyword evidence="2" id="KW-1185">Reference proteome</keyword>
<name>A0ABQ3LNA9_9SPHN</name>
<sequence length="110" mass="12002">MILSLLFALQSETSPVTPIDPDIVVLANKLRRIDVDMKLKKRGGIVTLASCRVTRPSGEVELDAIPCGVAQQCMTEGVVSRRQLVACVEDKSNRKIDAIVAARREAATKR</sequence>
<dbReference type="EMBL" id="BNAQ01000004">
    <property type="protein sequence ID" value="GHH21152.1"/>
    <property type="molecule type" value="Genomic_DNA"/>
</dbReference>
<evidence type="ECO:0000313" key="1">
    <source>
        <dbReference type="EMBL" id="GHH21152.1"/>
    </source>
</evidence>
<reference evidence="2" key="1">
    <citation type="journal article" date="2019" name="Int. J. Syst. Evol. Microbiol.">
        <title>The Global Catalogue of Microorganisms (GCM) 10K type strain sequencing project: providing services to taxonomists for standard genome sequencing and annotation.</title>
        <authorList>
            <consortium name="The Broad Institute Genomics Platform"/>
            <consortium name="The Broad Institute Genome Sequencing Center for Infectious Disease"/>
            <person name="Wu L."/>
            <person name="Ma J."/>
        </authorList>
    </citation>
    <scope>NUCLEOTIDE SEQUENCE [LARGE SCALE GENOMIC DNA]</scope>
    <source>
        <strain evidence="2">CGMCC 1.8957</strain>
    </source>
</reference>
<dbReference type="Proteomes" id="UP000652430">
    <property type="component" value="Unassembled WGS sequence"/>
</dbReference>
<evidence type="ECO:0008006" key="3">
    <source>
        <dbReference type="Google" id="ProtNLM"/>
    </source>
</evidence>